<evidence type="ECO:0000256" key="2">
    <source>
        <dbReference type="SAM" id="SignalP"/>
    </source>
</evidence>
<evidence type="ECO:0000313" key="3">
    <source>
        <dbReference type="EMBL" id="APT88338.1"/>
    </source>
</evidence>
<keyword evidence="4" id="KW-1185">Reference proteome</keyword>
<feature type="compositionally biased region" description="Low complexity" evidence="1">
    <location>
        <begin position="37"/>
        <end position="73"/>
    </location>
</feature>
<dbReference type="STRING" id="1437875.CFRA_02545"/>
<organism evidence="3 4">
    <name type="scientific">Corynebacterium frankenforstense DSM 45800</name>
    <dbReference type="NCBI Taxonomy" id="1437875"/>
    <lineage>
        <taxon>Bacteria</taxon>
        <taxon>Bacillati</taxon>
        <taxon>Actinomycetota</taxon>
        <taxon>Actinomycetes</taxon>
        <taxon>Mycobacteriales</taxon>
        <taxon>Corynebacteriaceae</taxon>
        <taxon>Corynebacterium</taxon>
    </lineage>
</organism>
<dbReference type="KEGG" id="cfk:CFRA_02545"/>
<feature type="signal peptide" evidence="2">
    <location>
        <begin position="1"/>
        <end position="21"/>
    </location>
</feature>
<dbReference type="RefSeq" id="WP_075663314.1">
    <property type="nucleotide sequence ID" value="NZ_CP009247.1"/>
</dbReference>
<accession>A0A1L7CR83</accession>
<evidence type="ECO:0008006" key="5">
    <source>
        <dbReference type="Google" id="ProtNLM"/>
    </source>
</evidence>
<feature type="compositionally biased region" description="Acidic residues" evidence="1">
    <location>
        <begin position="74"/>
        <end position="88"/>
    </location>
</feature>
<sequence length="178" mass="18705">MHRSRTLTAIAAGMLALIPLAAGCSGDDRDPAEPDLAPASTSASTTTETTSAPPSTTESTSGTASPTTSSTTPETDETEQTEQAEQEEAAPTAGSCISPATEAGLPELTIAAYCDGVWAQVAKPGTDDFRVLRWDGTWHEYENLGRIKMGLAQQCYEPEIADADGMPQELRDQLPVCD</sequence>
<evidence type="ECO:0000313" key="4">
    <source>
        <dbReference type="Proteomes" id="UP000185434"/>
    </source>
</evidence>
<dbReference type="AlphaFoldDB" id="A0A1L7CR83"/>
<protein>
    <recommendedName>
        <fullName evidence="5">Secreted protein</fullName>
    </recommendedName>
</protein>
<gene>
    <name evidence="3" type="ORF">CFRA_02545</name>
</gene>
<dbReference type="Proteomes" id="UP000185434">
    <property type="component" value="Chromosome"/>
</dbReference>
<keyword evidence="2" id="KW-0732">Signal</keyword>
<proteinExistence type="predicted"/>
<evidence type="ECO:0000256" key="1">
    <source>
        <dbReference type="SAM" id="MobiDB-lite"/>
    </source>
</evidence>
<dbReference type="OrthoDB" id="4426508at2"/>
<dbReference type="EMBL" id="CP009247">
    <property type="protein sequence ID" value="APT88338.1"/>
    <property type="molecule type" value="Genomic_DNA"/>
</dbReference>
<name>A0A1L7CR83_9CORY</name>
<feature type="chain" id="PRO_5012363206" description="Secreted protein" evidence="2">
    <location>
        <begin position="22"/>
        <end position="178"/>
    </location>
</feature>
<reference evidence="3 4" key="1">
    <citation type="submission" date="2014-08" db="EMBL/GenBank/DDBJ databases">
        <title>Complete genome sequence of Corynebacterium frankenforstense ST18(T) (=DSM 45800(T)), isolated from raw cow milk.</title>
        <authorList>
            <person name="Ruckert C."/>
            <person name="Albersmeier A."/>
            <person name="Winkler A."/>
            <person name="Lipski A."/>
            <person name="Kalinowski J."/>
        </authorList>
    </citation>
    <scope>NUCLEOTIDE SEQUENCE [LARGE SCALE GENOMIC DNA]</scope>
    <source>
        <strain evidence="3 4">ST18</strain>
    </source>
</reference>
<feature type="region of interest" description="Disordered" evidence="1">
    <location>
        <begin position="22"/>
        <end position="98"/>
    </location>
</feature>
<dbReference type="PROSITE" id="PS51257">
    <property type="entry name" value="PROKAR_LIPOPROTEIN"/>
    <property type="match status" value="1"/>
</dbReference>